<dbReference type="Proteomes" id="UP000664096">
    <property type="component" value="Unassembled WGS sequence"/>
</dbReference>
<keyword evidence="1" id="KW-0472">Membrane</keyword>
<dbReference type="InterPro" id="IPR000014">
    <property type="entry name" value="PAS"/>
</dbReference>
<dbReference type="InterPro" id="IPR035965">
    <property type="entry name" value="PAS-like_dom_sf"/>
</dbReference>
<proteinExistence type="predicted"/>
<keyword evidence="1" id="KW-1133">Transmembrane helix</keyword>
<dbReference type="InterPro" id="IPR029787">
    <property type="entry name" value="Nucleotide_cyclase"/>
</dbReference>
<dbReference type="Pfam" id="PF00990">
    <property type="entry name" value="GGDEF"/>
    <property type="match status" value="1"/>
</dbReference>
<dbReference type="SUPFAM" id="SSF55073">
    <property type="entry name" value="Nucleotide cyclase"/>
    <property type="match status" value="1"/>
</dbReference>
<accession>A0A939EA14</accession>
<dbReference type="Gene3D" id="3.30.450.20">
    <property type="entry name" value="PAS domain"/>
    <property type="match status" value="2"/>
</dbReference>
<comment type="caution">
    <text evidence="5">The sequence shown here is derived from an EMBL/GenBank/DDBJ whole genome shotgun (WGS) entry which is preliminary data.</text>
</comment>
<dbReference type="SMART" id="SM00091">
    <property type="entry name" value="PAS"/>
    <property type="match status" value="1"/>
</dbReference>
<dbReference type="Gene3D" id="3.30.70.270">
    <property type="match status" value="1"/>
</dbReference>
<evidence type="ECO:0000259" key="3">
    <source>
        <dbReference type="PROSITE" id="PS50113"/>
    </source>
</evidence>
<keyword evidence="1" id="KW-0812">Transmembrane</keyword>
<dbReference type="InterPro" id="IPR013655">
    <property type="entry name" value="PAS_fold_3"/>
</dbReference>
<name>A0A939EA14_9HYPH</name>
<dbReference type="InterPro" id="IPR052155">
    <property type="entry name" value="Biofilm_reg_signaling"/>
</dbReference>
<organism evidence="5 6">
    <name type="scientific">Roseibium aggregatum</name>
    <dbReference type="NCBI Taxonomy" id="187304"/>
    <lineage>
        <taxon>Bacteria</taxon>
        <taxon>Pseudomonadati</taxon>
        <taxon>Pseudomonadota</taxon>
        <taxon>Alphaproteobacteria</taxon>
        <taxon>Hyphomicrobiales</taxon>
        <taxon>Stappiaceae</taxon>
        <taxon>Roseibium</taxon>
    </lineage>
</organism>
<dbReference type="NCBIfam" id="TIGR00229">
    <property type="entry name" value="sensory_box"/>
    <property type="match status" value="2"/>
</dbReference>
<evidence type="ECO:0000313" key="6">
    <source>
        <dbReference type="Proteomes" id="UP000664096"/>
    </source>
</evidence>
<feature type="domain" description="PAC" evidence="3">
    <location>
        <begin position="55"/>
        <end position="108"/>
    </location>
</feature>
<dbReference type="InterPro" id="IPR000700">
    <property type="entry name" value="PAS-assoc_C"/>
</dbReference>
<dbReference type="InterPro" id="IPR043128">
    <property type="entry name" value="Rev_trsase/Diguanyl_cyclase"/>
</dbReference>
<dbReference type="SMART" id="SM00086">
    <property type="entry name" value="PAC"/>
    <property type="match status" value="2"/>
</dbReference>
<dbReference type="NCBIfam" id="TIGR00254">
    <property type="entry name" value="GGDEF"/>
    <property type="match status" value="1"/>
</dbReference>
<feature type="domain" description="PAC" evidence="3">
    <location>
        <begin position="243"/>
        <end position="296"/>
    </location>
</feature>
<feature type="domain" description="PAS" evidence="2">
    <location>
        <begin position="193"/>
        <end position="239"/>
    </location>
</feature>
<dbReference type="PROSITE" id="PS50113">
    <property type="entry name" value="PAC"/>
    <property type="match status" value="2"/>
</dbReference>
<dbReference type="PANTHER" id="PTHR44757">
    <property type="entry name" value="DIGUANYLATE CYCLASE DGCP"/>
    <property type="match status" value="1"/>
</dbReference>
<dbReference type="SUPFAM" id="SSF55785">
    <property type="entry name" value="PYP-like sensor domain (PAS domain)"/>
    <property type="match status" value="2"/>
</dbReference>
<sequence>MLLIDPDSGSILDANQAAADFYGIDREKLRTMPIQDINQFTPDQVKAERQLAKQENRNFFIFRHKLSDGSIRTVEVHSTPVDYNGRLALLSIVHDISEDRERQEELRHYRFRLEELVDQKTAELSAAYKAGNYWMLGLIGTLGAFLALLSYLLLERYLAHKRLLQAEQRQREILFGTNVGTWEWNVQTGEAVFNQKWAEMLGFSLGELEPTSVETWHDRAHPDDLKQSREKLEEVFSGETDHYDCEVRMRHKNGKWVWVLDRGRVVEWTKDGKPLRMSGTHSDITRLKTSEEKVRQLAMTDYLTGLSNRAHFSQCLEQNVEIARLEGRKFALIVMDLDRFKPVNDSFGHPVGDDLLRVVAATIRKCTRHDDIVSRLGGDEFAIIITDYTDEKDALVCAERISDEISKPLEVMGNEVKIGVSIGIACYPDDADTAEALIKNADLAMYRAKKSSTKVAS</sequence>
<dbReference type="CDD" id="cd01949">
    <property type="entry name" value="GGDEF"/>
    <property type="match status" value="1"/>
</dbReference>
<reference evidence="5" key="1">
    <citation type="submission" date="2020-12" db="EMBL/GenBank/DDBJ databases">
        <title>Oil enriched cultivation method for isolating marine PHA-producing bacteria.</title>
        <authorList>
            <person name="Zheng W."/>
            <person name="Yu S."/>
            <person name="Huang Y."/>
        </authorList>
    </citation>
    <scope>NUCLEOTIDE SEQUENCE</scope>
    <source>
        <strain evidence="5">SY-2-12</strain>
    </source>
</reference>
<dbReference type="PROSITE" id="PS50887">
    <property type="entry name" value="GGDEF"/>
    <property type="match status" value="1"/>
</dbReference>
<dbReference type="FunFam" id="3.30.70.270:FF:000001">
    <property type="entry name" value="Diguanylate cyclase domain protein"/>
    <property type="match status" value="1"/>
</dbReference>
<dbReference type="CDD" id="cd00130">
    <property type="entry name" value="PAS"/>
    <property type="match status" value="2"/>
</dbReference>
<dbReference type="GO" id="GO:0003824">
    <property type="term" value="F:catalytic activity"/>
    <property type="evidence" value="ECO:0007669"/>
    <property type="project" value="UniProtKB-ARBA"/>
</dbReference>
<dbReference type="InterPro" id="IPR001610">
    <property type="entry name" value="PAC"/>
</dbReference>
<gene>
    <name evidence="5" type="ORF">JF539_03300</name>
</gene>
<dbReference type="EMBL" id="JAEKJZ010000001">
    <property type="protein sequence ID" value="MBN9669350.1"/>
    <property type="molecule type" value="Genomic_DNA"/>
</dbReference>
<evidence type="ECO:0000259" key="4">
    <source>
        <dbReference type="PROSITE" id="PS50887"/>
    </source>
</evidence>
<dbReference type="PANTHER" id="PTHR44757:SF2">
    <property type="entry name" value="BIOFILM ARCHITECTURE MAINTENANCE PROTEIN MBAA"/>
    <property type="match status" value="1"/>
</dbReference>
<dbReference type="PROSITE" id="PS50112">
    <property type="entry name" value="PAS"/>
    <property type="match status" value="1"/>
</dbReference>
<evidence type="ECO:0000259" key="2">
    <source>
        <dbReference type="PROSITE" id="PS50112"/>
    </source>
</evidence>
<feature type="domain" description="GGDEF" evidence="4">
    <location>
        <begin position="328"/>
        <end position="457"/>
    </location>
</feature>
<evidence type="ECO:0000256" key="1">
    <source>
        <dbReference type="SAM" id="Phobius"/>
    </source>
</evidence>
<feature type="transmembrane region" description="Helical" evidence="1">
    <location>
        <begin position="133"/>
        <end position="154"/>
    </location>
</feature>
<dbReference type="InterPro" id="IPR000160">
    <property type="entry name" value="GGDEF_dom"/>
</dbReference>
<dbReference type="AlphaFoldDB" id="A0A939EA14"/>
<evidence type="ECO:0000313" key="5">
    <source>
        <dbReference type="EMBL" id="MBN9669350.1"/>
    </source>
</evidence>
<protein>
    <submittedName>
        <fullName evidence="5">Diguanylate cyclase</fullName>
    </submittedName>
</protein>
<dbReference type="Pfam" id="PF08447">
    <property type="entry name" value="PAS_3"/>
    <property type="match status" value="1"/>
</dbReference>
<dbReference type="SMART" id="SM00267">
    <property type="entry name" value="GGDEF"/>
    <property type="match status" value="1"/>
</dbReference>
<dbReference type="Pfam" id="PF13426">
    <property type="entry name" value="PAS_9"/>
    <property type="match status" value="1"/>
</dbReference>